<organism evidence="2 3">
    <name type="scientific">Haemonchus contortus</name>
    <name type="common">Barber pole worm</name>
    <dbReference type="NCBI Taxonomy" id="6289"/>
    <lineage>
        <taxon>Eukaryota</taxon>
        <taxon>Metazoa</taxon>
        <taxon>Ecdysozoa</taxon>
        <taxon>Nematoda</taxon>
        <taxon>Chromadorea</taxon>
        <taxon>Rhabditida</taxon>
        <taxon>Rhabditina</taxon>
        <taxon>Rhabditomorpha</taxon>
        <taxon>Strongyloidea</taxon>
        <taxon>Trichostrongylidae</taxon>
        <taxon>Haemonchus</taxon>
    </lineage>
</organism>
<name>A0A7I4Z589_HAECO</name>
<reference evidence="3" key="1">
    <citation type="submission" date="2020-12" db="UniProtKB">
        <authorList>
            <consortium name="WormBaseParasite"/>
        </authorList>
    </citation>
    <scope>IDENTIFICATION</scope>
    <source>
        <strain evidence="3">MHco3</strain>
    </source>
</reference>
<keyword evidence="1" id="KW-0175">Coiled coil</keyword>
<evidence type="ECO:0000313" key="3">
    <source>
        <dbReference type="WBParaSite" id="HCON_00174600-00001"/>
    </source>
</evidence>
<evidence type="ECO:0000313" key="2">
    <source>
        <dbReference type="Proteomes" id="UP000025227"/>
    </source>
</evidence>
<dbReference type="Proteomes" id="UP000025227">
    <property type="component" value="Unplaced"/>
</dbReference>
<dbReference type="OrthoDB" id="5917544at2759"/>
<keyword evidence="2" id="KW-1185">Reference proteome</keyword>
<evidence type="ECO:0000256" key="1">
    <source>
        <dbReference type="SAM" id="Coils"/>
    </source>
</evidence>
<accession>A0A7I4Z589</accession>
<dbReference type="WBParaSite" id="HCON_00174600-00001">
    <property type="protein sequence ID" value="HCON_00174600-00001"/>
    <property type="gene ID" value="HCON_00174600"/>
</dbReference>
<sequence length="204" mass="23907">MISQEEQLRGVVASQAERIRQLEQQVENMERELCVCREAYDLLEFQILENEQNNKCLASLHGHDICIGTEKTTMGRPSTDVGSENLVITESERIIEQKTPSNQLIEYNSHLEHQFRRQSQIIEVMKRKLSEQMVFANLVYKLSKMRGAEMIQKHLDSFIDSAENENKMLAENFSRIIQISRGTMVESFDNRCCYARDDKFRYMM</sequence>
<protein>
    <submittedName>
        <fullName evidence="3">Uncharacterized protein</fullName>
    </submittedName>
</protein>
<dbReference type="AlphaFoldDB" id="A0A7I4Z589"/>
<proteinExistence type="predicted"/>
<feature type="coiled-coil region" evidence="1">
    <location>
        <begin position="5"/>
        <end position="32"/>
    </location>
</feature>